<dbReference type="EC" id="2.1.1.-" evidence="1"/>
<keyword evidence="2" id="KW-1185">Reference proteome</keyword>
<dbReference type="Gene3D" id="3.40.50.150">
    <property type="entry name" value="Vaccinia Virus protein VP39"/>
    <property type="match status" value="1"/>
</dbReference>
<reference evidence="1 2" key="1">
    <citation type="submission" date="2023-10" db="EMBL/GenBank/DDBJ databases">
        <title>Marimonas sp. nov. isolated from tidal mud flat.</title>
        <authorList>
            <person name="Jaincy N.J."/>
            <person name="Srinivasan S."/>
            <person name="Lee S.-S."/>
        </authorList>
    </citation>
    <scope>NUCLEOTIDE SEQUENCE [LARGE SCALE GENOMIC DNA]</scope>
    <source>
        <strain evidence="1 2">MJ-SS3</strain>
    </source>
</reference>
<dbReference type="RefSeq" id="WP_316660429.1">
    <property type="nucleotide sequence ID" value="NZ_JAWHTF010000001.1"/>
</dbReference>
<evidence type="ECO:0000313" key="1">
    <source>
        <dbReference type="EMBL" id="MDU8884679.1"/>
    </source>
</evidence>
<dbReference type="PANTHER" id="PTHR43861">
    <property type="entry name" value="TRANS-ACONITATE 2-METHYLTRANSFERASE-RELATED"/>
    <property type="match status" value="1"/>
</dbReference>
<dbReference type="InterPro" id="IPR029063">
    <property type="entry name" value="SAM-dependent_MTases_sf"/>
</dbReference>
<protein>
    <submittedName>
        <fullName evidence="1">Class I SAM-dependent methyltransferase</fullName>
        <ecNumber evidence="1">2.1.1.-</ecNumber>
    </submittedName>
</protein>
<dbReference type="CDD" id="cd02440">
    <property type="entry name" value="AdoMet_MTases"/>
    <property type="match status" value="1"/>
</dbReference>
<dbReference type="EMBL" id="JAWHTF010000001">
    <property type="protein sequence ID" value="MDU8884679.1"/>
    <property type="molecule type" value="Genomic_DNA"/>
</dbReference>
<proteinExistence type="predicted"/>
<dbReference type="GO" id="GO:0032259">
    <property type="term" value="P:methylation"/>
    <property type="evidence" value="ECO:0007669"/>
    <property type="project" value="UniProtKB-KW"/>
</dbReference>
<dbReference type="Proteomes" id="UP001268651">
    <property type="component" value="Unassembled WGS sequence"/>
</dbReference>
<accession>A0ABU3U2Q2</accession>
<dbReference type="Pfam" id="PF13489">
    <property type="entry name" value="Methyltransf_23"/>
    <property type="match status" value="1"/>
</dbReference>
<dbReference type="SUPFAM" id="SSF53335">
    <property type="entry name" value="S-adenosyl-L-methionine-dependent methyltransferases"/>
    <property type="match status" value="1"/>
</dbReference>
<gene>
    <name evidence="1" type="ORF">RXV94_00805</name>
</gene>
<evidence type="ECO:0000313" key="2">
    <source>
        <dbReference type="Proteomes" id="UP001268651"/>
    </source>
</evidence>
<sequence>MTNNKQTLSVKDHSVSQEMFQLLYNEDYKMFETFPKPTLENLLQYYQSEDYISHTDSKRNLFERTYQFVKRISLKRKLKLISAYAFSNKTLLDVGCGTGEFLHIAQKNNWHVTGVEPNKKARTIANKKNNDQVFNIDMLSKLHKESFQIITLWHVLEHIYDLNELIKTLESLLIQEGAIIIAVPNYKSYDAGYYKEFWAAYDVPRHLWHFSQESIHKLFNDFNMHVEKVKPMFFDAFYVSLLSEKYKSKKMNLLKAFLVATYSNLKAIKTKEHSSLLYVIRKNAKSN</sequence>
<organism evidence="1 2">
    <name type="scientific">Gilvirhabdus luticola</name>
    <dbReference type="NCBI Taxonomy" id="3079858"/>
    <lineage>
        <taxon>Bacteria</taxon>
        <taxon>Pseudomonadati</taxon>
        <taxon>Bacteroidota</taxon>
        <taxon>Flavobacteriia</taxon>
        <taxon>Flavobacteriales</taxon>
        <taxon>Flavobacteriaceae</taxon>
        <taxon>Gilvirhabdus</taxon>
    </lineage>
</organism>
<dbReference type="GO" id="GO:0008168">
    <property type="term" value="F:methyltransferase activity"/>
    <property type="evidence" value="ECO:0007669"/>
    <property type="project" value="UniProtKB-KW"/>
</dbReference>
<comment type="caution">
    <text evidence="1">The sequence shown here is derived from an EMBL/GenBank/DDBJ whole genome shotgun (WGS) entry which is preliminary data.</text>
</comment>
<keyword evidence="1" id="KW-0489">Methyltransferase</keyword>
<name>A0ABU3U2Q2_9FLAO</name>
<dbReference type="PANTHER" id="PTHR43861:SF6">
    <property type="entry name" value="METHYLTRANSFERASE TYPE 11"/>
    <property type="match status" value="1"/>
</dbReference>
<keyword evidence="1" id="KW-0808">Transferase</keyword>